<dbReference type="Pfam" id="PF09587">
    <property type="entry name" value="PGA_cap"/>
    <property type="match status" value="1"/>
</dbReference>
<feature type="domain" description="Capsule synthesis protein CapA" evidence="2">
    <location>
        <begin position="74"/>
        <end position="297"/>
    </location>
</feature>
<dbReference type="PANTHER" id="PTHR33393:SF11">
    <property type="entry name" value="POLYGLUTAMINE SYNTHESIS ACCESSORY PROTEIN RV0574C-RELATED"/>
    <property type="match status" value="1"/>
</dbReference>
<accession>A0A4S4G156</accession>
<organism evidence="3 4">
    <name type="scientific">Adlercreutzia caecimuris</name>
    <dbReference type="NCBI Taxonomy" id="671266"/>
    <lineage>
        <taxon>Bacteria</taxon>
        <taxon>Bacillati</taxon>
        <taxon>Actinomycetota</taxon>
        <taxon>Coriobacteriia</taxon>
        <taxon>Eggerthellales</taxon>
        <taxon>Eggerthellaceae</taxon>
        <taxon>Adlercreutzia</taxon>
    </lineage>
</organism>
<dbReference type="Gene3D" id="3.60.21.10">
    <property type="match status" value="1"/>
</dbReference>
<comment type="caution">
    <text evidence="3">The sequence shown here is derived from an EMBL/GenBank/DDBJ whole genome shotgun (WGS) entry which is preliminary data.</text>
</comment>
<dbReference type="SMART" id="SM00854">
    <property type="entry name" value="PGA_cap"/>
    <property type="match status" value="1"/>
</dbReference>
<dbReference type="SUPFAM" id="SSF56300">
    <property type="entry name" value="Metallo-dependent phosphatases"/>
    <property type="match status" value="1"/>
</dbReference>
<dbReference type="AlphaFoldDB" id="A0A4S4G156"/>
<dbReference type="InterPro" id="IPR052169">
    <property type="entry name" value="CW_Biosynth-Accessory"/>
</dbReference>
<name>A0A4S4G156_9ACTN</name>
<proteinExistence type="inferred from homology"/>
<dbReference type="InterPro" id="IPR019079">
    <property type="entry name" value="Capsule_synth_CapA"/>
</dbReference>
<dbReference type="CDD" id="cd07381">
    <property type="entry name" value="MPP_CapA"/>
    <property type="match status" value="1"/>
</dbReference>
<protein>
    <submittedName>
        <fullName evidence="3">CapA family protein</fullName>
    </submittedName>
</protein>
<evidence type="ECO:0000259" key="2">
    <source>
        <dbReference type="SMART" id="SM00854"/>
    </source>
</evidence>
<dbReference type="InterPro" id="IPR029052">
    <property type="entry name" value="Metallo-depent_PP-like"/>
</dbReference>
<evidence type="ECO:0000313" key="4">
    <source>
        <dbReference type="Proteomes" id="UP000308978"/>
    </source>
</evidence>
<reference evidence="3 4" key="1">
    <citation type="submission" date="2019-04" db="EMBL/GenBank/DDBJ databases">
        <title>Microbes associate with the intestines of laboratory mice.</title>
        <authorList>
            <person name="Navarre W."/>
            <person name="Wong E."/>
            <person name="Huang K.C."/>
            <person name="Tropini C."/>
            <person name="Ng K."/>
            <person name="Yu B."/>
        </authorList>
    </citation>
    <scope>NUCLEOTIDE SEQUENCE [LARGE SCALE GENOMIC DNA]</scope>
    <source>
        <strain evidence="3 4">NM80_B27</strain>
    </source>
</reference>
<dbReference type="PANTHER" id="PTHR33393">
    <property type="entry name" value="POLYGLUTAMINE SYNTHESIS ACCESSORY PROTEIN RV0574C-RELATED"/>
    <property type="match status" value="1"/>
</dbReference>
<dbReference type="EMBL" id="SSTJ01000007">
    <property type="protein sequence ID" value="THG37200.1"/>
    <property type="molecule type" value="Genomic_DNA"/>
</dbReference>
<gene>
    <name evidence="3" type="ORF">E5986_07025</name>
</gene>
<evidence type="ECO:0000313" key="3">
    <source>
        <dbReference type="EMBL" id="THG37200.1"/>
    </source>
</evidence>
<sequence length="377" mass="40508">MQAGRADVRKGENAMMQIDANTRTMPKAPAMLAAGMIAAAVIAVLLAFAPVAAFADEPAAAGTQAKAAKPVGITISAVGDCTLGVDSRYNSVFNSYYKRKGAAYFLKKVRPVFAKDDLTIVNFEGTLTTAKSRADKAFTFKGPAKYASILTKSSVEVANLANNHSRDFGAKGLADTKRTLKKRGIACCQNTTIAYKTVKGAKVAFLGFDEVDGVTKKQVKAGIKKAKKANAQIIVVSFHWGIERDYYPARVQKSLGRYAIDCGASLVLGHHPHVLQGIEEYKGRYIVHSLGNFCFGGNTNPADKDTMIFQQTFTVKGGKLAKKDNARIIPCSLSGSKSTNTFQPRILKGAEKRALVKKMNRLSRGMGVKVASSGRLK</sequence>
<comment type="similarity">
    <text evidence="1">Belongs to the CapA family.</text>
</comment>
<evidence type="ECO:0000256" key="1">
    <source>
        <dbReference type="ARBA" id="ARBA00005662"/>
    </source>
</evidence>
<dbReference type="Proteomes" id="UP000308978">
    <property type="component" value="Unassembled WGS sequence"/>
</dbReference>